<sequence>MFVKEMARILAGKQQRVPIKDHVVVKNSKHAKRMAAFRCKQTEDAQQTMPKADNIAFVGPTKADVNEWFDGKKEKQEKAEYIYQAFKA</sequence>
<evidence type="ECO:0000313" key="1">
    <source>
        <dbReference type="EMBL" id="CAJ1931208.1"/>
    </source>
</evidence>
<organism evidence="1 2">
    <name type="scientific">Cylindrotheca closterium</name>
    <dbReference type="NCBI Taxonomy" id="2856"/>
    <lineage>
        <taxon>Eukaryota</taxon>
        <taxon>Sar</taxon>
        <taxon>Stramenopiles</taxon>
        <taxon>Ochrophyta</taxon>
        <taxon>Bacillariophyta</taxon>
        <taxon>Bacillariophyceae</taxon>
        <taxon>Bacillariophycidae</taxon>
        <taxon>Bacillariales</taxon>
        <taxon>Bacillariaceae</taxon>
        <taxon>Cylindrotheca</taxon>
    </lineage>
</organism>
<keyword evidence="2" id="KW-1185">Reference proteome</keyword>
<dbReference type="EMBL" id="CAKOGP040000133">
    <property type="protein sequence ID" value="CAJ1931208.1"/>
    <property type="molecule type" value="Genomic_DNA"/>
</dbReference>
<evidence type="ECO:0000313" key="2">
    <source>
        <dbReference type="Proteomes" id="UP001295423"/>
    </source>
</evidence>
<gene>
    <name evidence="1" type="ORF">CYCCA115_LOCUS2286</name>
</gene>
<reference evidence="1" key="1">
    <citation type="submission" date="2023-08" db="EMBL/GenBank/DDBJ databases">
        <authorList>
            <person name="Audoor S."/>
            <person name="Bilcke G."/>
        </authorList>
    </citation>
    <scope>NUCLEOTIDE SEQUENCE</scope>
</reference>
<accession>A0AAD2CFX5</accession>
<dbReference type="AlphaFoldDB" id="A0AAD2CFX5"/>
<protein>
    <submittedName>
        <fullName evidence="1">Uncharacterized protein</fullName>
    </submittedName>
</protein>
<dbReference type="Proteomes" id="UP001295423">
    <property type="component" value="Unassembled WGS sequence"/>
</dbReference>
<proteinExistence type="predicted"/>
<comment type="caution">
    <text evidence="1">The sequence shown here is derived from an EMBL/GenBank/DDBJ whole genome shotgun (WGS) entry which is preliminary data.</text>
</comment>
<name>A0AAD2CFX5_9STRA</name>